<reference evidence="2 3" key="1">
    <citation type="journal article" date="2016" name="G3 (Bethesda)">
        <title>First Draft Assembly and Annotation of the Genome of a California Endemic Oak Quercus lobata Nee (Fagaceae).</title>
        <authorList>
            <person name="Sork V.L."/>
            <person name="Fitz-Gibbon S.T."/>
            <person name="Puiu D."/>
            <person name="Crepeau M."/>
            <person name="Gugger P.F."/>
            <person name="Sherman R."/>
            <person name="Stevens K."/>
            <person name="Langley C.H."/>
            <person name="Pellegrini M."/>
            <person name="Salzberg S.L."/>
        </authorList>
    </citation>
    <scope>NUCLEOTIDE SEQUENCE [LARGE SCALE GENOMIC DNA]</scope>
    <source>
        <strain evidence="2 3">cv. SW786</strain>
    </source>
</reference>
<feature type="transmembrane region" description="Helical" evidence="1">
    <location>
        <begin position="12"/>
        <end position="32"/>
    </location>
</feature>
<dbReference type="RefSeq" id="XP_030931728.1">
    <property type="nucleotide sequence ID" value="XM_031075868.1"/>
</dbReference>
<dbReference type="EMBL" id="LRBV02000008">
    <property type="status" value="NOT_ANNOTATED_CDS"/>
    <property type="molecule type" value="Genomic_DNA"/>
</dbReference>
<dbReference type="GeneID" id="115957585"/>
<keyword evidence="1" id="KW-0812">Transmembrane</keyword>
<dbReference type="Proteomes" id="UP000594261">
    <property type="component" value="Chromosome 8"/>
</dbReference>
<dbReference type="EnsemblPlants" id="QL08p062058:mrna">
    <property type="protein sequence ID" value="QL08p062058:mrna:CDS:1"/>
    <property type="gene ID" value="QL08p062058"/>
</dbReference>
<feature type="transmembrane region" description="Helical" evidence="1">
    <location>
        <begin position="146"/>
        <end position="171"/>
    </location>
</feature>
<evidence type="ECO:0000256" key="1">
    <source>
        <dbReference type="SAM" id="Phobius"/>
    </source>
</evidence>
<reference evidence="2" key="2">
    <citation type="submission" date="2021-01" db="UniProtKB">
        <authorList>
            <consortium name="EnsemblPlants"/>
        </authorList>
    </citation>
    <scope>IDENTIFICATION</scope>
</reference>
<dbReference type="PANTHER" id="PTHR33430:SF7">
    <property type="entry name" value="OS07G0240400 PROTEIN"/>
    <property type="match status" value="1"/>
</dbReference>
<dbReference type="OMA" id="RTTSFHY"/>
<evidence type="ECO:0000313" key="2">
    <source>
        <dbReference type="EnsemblPlants" id="QL08p062058:mrna:CDS:1"/>
    </source>
</evidence>
<dbReference type="FunCoup" id="A0A7N2MEI0">
    <property type="interactions" value="1758"/>
</dbReference>
<proteinExistence type="predicted"/>
<dbReference type="KEGG" id="qlo:115957585"/>
<gene>
    <name evidence="2" type="primary">LOC115957585</name>
</gene>
<dbReference type="OrthoDB" id="666653at2759"/>
<keyword evidence="1" id="KW-0472">Membrane</keyword>
<evidence type="ECO:0000313" key="3">
    <source>
        <dbReference type="Proteomes" id="UP000594261"/>
    </source>
</evidence>
<protein>
    <recommendedName>
        <fullName evidence="4">Maternal effect embryo arrest 60</fullName>
    </recommendedName>
</protein>
<evidence type="ECO:0008006" key="4">
    <source>
        <dbReference type="Google" id="ProtNLM"/>
    </source>
</evidence>
<sequence>MPTGTSVHVTALDGIVNVNSLFTLAVFVGLAWNPNDPSNTLIKDQACAAGPSKAEDLVAFHVYSFSSFLFSSLIALGLKQAIRISKSPTFHPYEFIARTHKSFLRVGMLVSGVGSFCGCGFLMMALVNVVQIKLGTLACGTSSDSFAAVIPLVILVPIALLIYASIILYAFSR</sequence>
<dbReference type="Gramene" id="QL08p062058:mrna">
    <property type="protein sequence ID" value="QL08p062058:mrna:CDS:1"/>
    <property type="gene ID" value="QL08p062058"/>
</dbReference>
<keyword evidence="3" id="KW-1185">Reference proteome</keyword>
<dbReference type="InParanoid" id="A0A7N2MEI0"/>
<name>A0A7N2MEI0_QUELO</name>
<keyword evidence="1" id="KW-1133">Transmembrane helix</keyword>
<organism evidence="2 3">
    <name type="scientific">Quercus lobata</name>
    <name type="common">Valley oak</name>
    <dbReference type="NCBI Taxonomy" id="97700"/>
    <lineage>
        <taxon>Eukaryota</taxon>
        <taxon>Viridiplantae</taxon>
        <taxon>Streptophyta</taxon>
        <taxon>Embryophyta</taxon>
        <taxon>Tracheophyta</taxon>
        <taxon>Spermatophyta</taxon>
        <taxon>Magnoliopsida</taxon>
        <taxon>eudicotyledons</taxon>
        <taxon>Gunneridae</taxon>
        <taxon>Pentapetalae</taxon>
        <taxon>rosids</taxon>
        <taxon>fabids</taxon>
        <taxon>Fagales</taxon>
        <taxon>Fagaceae</taxon>
        <taxon>Quercus</taxon>
    </lineage>
</organism>
<dbReference type="AlphaFoldDB" id="A0A7N2MEI0"/>
<feature type="transmembrane region" description="Helical" evidence="1">
    <location>
        <begin position="103"/>
        <end position="126"/>
    </location>
</feature>
<dbReference type="PANTHER" id="PTHR33430">
    <property type="entry name" value="MATERNAL EFFECT EMBRYO ARREST PROTEIN"/>
    <property type="match status" value="1"/>
</dbReference>
<accession>A0A7N2MEI0</accession>
<feature type="transmembrane region" description="Helical" evidence="1">
    <location>
        <begin position="60"/>
        <end position="82"/>
    </location>
</feature>